<dbReference type="PIRSF" id="PIRSF002465">
    <property type="entry name" value="Phsphlp_syn_PlsX"/>
    <property type="match status" value="1"/>
</dbReference>
<evidence type="ECO:0000256" key="6">
    <source>
        <dbReference type="ARBA" id="ARBA00023209"/>
    </source>
</evidence>
<dbReference type="PANTHER" id="PTHR30100">
    <property type="entry name" value="FATTY ACID/PHOSPHOLIPID SYNTHESIS PROTEIN PLSX"/>
    <property type="match status" value="1"/>
</dbReference>
<keyword evidence="12" id="KW-1185">Reference proteome</keyword>
<keyword evidence="5 10" id="KW-0443">Lipid metabolism</keyword>
<dbReference type="GO" id="GO:0043811">
    <property type="term" value="F:phosphate:acyl-[acyl carrier protein] acyltransferase activity"/>
    <property type="evidence" value="ECO:0007669"/>
    <property type="project" value="UniProtKB-EC"/>
</dbReference>
<dbReference type="InterPro" id="IPR003664">
    <property type="entry name" value="FA_synthesis"/>
</dbReference>
<keyword evidence="2 10" id="KW-0963">Cytoplasm</keyword>
<accession>A0ABU9VJ78</accession>
<keyword evidence="3 10" id="KW-0444">Lipid biosynthesis</keyword>
<evidence type="ECO:0000256" key="1">
    <source>
        <dbReference type="ARBA" id="ARBA00001232"/>
    </source>
</evidence>
<evidence type="ECO:0000256" key="10">
    <source>
        <dbReference type="HAMAP-Rule" id="MF_00019"/>
    </source>
</evidence>
<comment type="catalytic activity">
    <reaction evidence="1 10">
        <text>a fatty acyl-[ACP] + phosphate = an acyl phosphate + holo-[ACP]</text>
        <dbReference type="Rhea" id="RHEA:42292"/>
        <dbReference type="Rhea" id="RHEA-COMP:9685"/>
        <dbReference type="Rhea" id="RHEA-COMP:14125"/>
        <dbReference type="ChEBI" id="CHEBI:43474"/>
        <dbReference type="ChEBI" id="CHEBI:59918"/>
        <dbReference type="ChEBI" id="CHEBI:64479"/>
        <dbReference type="ChEBI" id="CHEBI:138651"/>
        <dbReference type="EC" id="2.3.1.274"/>
    </reaction>
</comment>
<comment type="function">
    <text evidence="10">Catalyzes the reversible formation of acyl-phosphate (acyl-PO(4)) from acyl-[acyl-carrier-protein] (acyl-ACP). This enzyme utilizes acyl-ACP as fatty acyl donor, but not acyl-CoA.</text>
</comment>
<dbReference type="HAMAP" id="MF_00019">
    <property type="entry name" value="PlsX"/>
    <property type="match status" value="1"/>
</dbReference>
<dbReference type="Pfam" id="PF02504">
    <property type="entry name" value="FA_synthesis"/>
    <property type="match status" value="1"/>
</dbReference>
<keyword evidence="7 10" id="KW-1208">Phospholipid metabolism</keyword>
<name>A0ABU9VJ78_9BACI</name>
<keyword evidence="4 10" id="KW-0808">Transferase</keyword>
<comment type="caution">
    <text evidence="11">The sequence shown here is derived from an EMBL/GenBank/DDBJ whole genome shotgun (WGS) entry which is preliminary data.</text>
</comment>
<comment type="pathway">
    <text evidence="10">Lipid metabolism; phospholipid metabolism.</text>
</comment>
<dbReference type="SUPFAM" id="SSF53659">
    <property type="entry name" value="Isocitrate/Isopropylmalate dehydrogenase-like"/>
    <property type="match status" value="1"/>
</dbReference>
<evidence type="ECO:0000256" key="7">
    <source>
        <dbReference type="ARBA" id="ARBA00023264"/>
    </source>
</evidence>
<evidence type="ECO:0000313" key="12">
    <source>
        <dbReference type="Proteomes" id="UP001418796"/>
    </source>
</evidence>
<evidence type="ECO:0000256" key="8">
    <source>
        <dbReference type="ARBA" id="ARBA00024069"/>
    </source>
</evidence>
<keyword evidence="11" id="KW-0012">Acyltransferase</keyword>
<evidence type="ECO:0000256" key="5">
    <source>
        <dbReference type="ARBA" id="ARBA00023098"/>
    </source>
</evidence>
<dbReference type="Gene3D" id="3.40.718.10">
    <property type="entry name" value="Isopropylmalate Dehydrogenase"/>
    <property type="match status" value="1"/>
</dbReference>
<evidence type="ECO:0000256" key="2">
    <source>
        <dbReference type="ARBA" id="ARBA00022490"/>
    </source>
</evidence>
<dbReference type="EMBL" id="JBCITK010000001">
    <property type="protein sequence ID" value="MEN0643884.1"/>
    <property type="molecule type" value="Genomic_DNA"/>
</dbReference>
<evidence type="ECO:0000256" key="4">
    <source>
        <dbReference type="ARBA" id="ARBA00022679"/>
    </source>
</evidence>
<evidence type="ECO:0000313" key="11">
    <source>
        <dbReference type="EMBL" id="MEN0643884.1"/>
    </source>
</evidence>
<evidence type="ECO:0000256" key="9">
    <source>
        <dbReference type="ARBA" id="ARBA00046608"/>
    </source>
</evidence>
<comment type="subcellular location">
    <subcellularLocation>
        <location evidence="10">Cytoplasm</location>
    </subcellularLocation>
    <text evidence="10">Associated with the membrane possibly through PlsY.</text>
</comment>
<dbReference type="NCBIfam" id="TIGR00182">
    <property type="entry name" value="plsX"/>
    <property type="match status" value="1"/>
</dbReference>
<sequence length="337" mass="36150">MKIALDAMGGDHAPKAQTMGAMRAIQEFKELEITLIGDEQAIRSHLSNDERISIIHTTEKIEDTDKPTHAVRRKKDASMVLAVREVKEGRADACISSGNTGALMTAGLLHVGRIKGVDRPALAPMLPTMGGSGFLLLDVGANMDAKPQHLLQHAVIGSTYMQLVKNVSKPRVGLLNVGTESGKGNELTKATFPLLEQSNLHFIGNVEARDLLEGVADVVVCDGFSGNLVLKTIEGTASSLFGLIKKELTKSVKNKLAAGVLKPTFRDIKTQMSYSEYGGAGLFGLRSPVIKAHGSSDETAMFHAIRQAKLMVEQQVAALVKSELAKMPQAEEEKGES</sequence>
<evidence type="ECO:0000256" key="3">
    <source>
        <dbReference type="ARBA" id="ARBA00022516"/>
    </source>
</evidence>
<dbReference type="PANTHER" id="PTHR30100:SF1">
    <property type="entry name" value="PHOSPHATE ACYLTRANSFERASE"/>
    <property type="match status" value="1"/>
</dbReference>
<proteinExistence type="inferred from homology"/>
<comment type="subunit">
    <text evidence="9 10">Homodimer. Probably interacts with PlsY.</text>
</comment>
<reference evidence="11 12" key="1">
    <citation type="submission" date="2024-03" db="EMBL/GenBank/DDBJ databases">
        <title>Bacilli Hybrid Assemblies.</title>
        <authorList>
            <person name="Kovac J."/>
        </authorList>
    </citation>
    <scope>NUCLEOTIDE SEQUENCE [LARGE SCALE GENOMIC DNA]</scope>
    <source>
        <strain evidence="11 12">FSL R7-0666</strain>
    </source>
</reference>
<keyword evidence="6 10" id="KW-0594">Phospholipid biosynthesis</keyword>
<dbReference type="InterPro" id="IPR012281">
    <property type="entry name" value="Phospholipid_synth_PlsX-like"/>
</dbReference>
<protein>
    <recommendedName>
        <fullName evidence="8 10">Phosphate acyltransferase</fullName>
        <ecNumber evidence="8 10">2.3.1.274</ecNumber>
    </recommendedName>
    <alternativeName>
        <fullName evidence="10">Acyl-ACP phosphotransacylase</fullName>
    </alternativeName>
    <alternativeName>
        <fullName evidence="10">Acyl-[acyl-carrier-protein]--phosphate acyltransferase</fullName>
    </alternativeName>
    <alternativeName>
        <fullName evidence="10">Phosphate-acyl-ACP acyltransferase</fullName>
    </alternativeName>
</protein>
<gene>
    <name evidence="10 11" type="primary">plsX</name>
    <name evidence="11" type="ORF">MKY91_12050</name>
</gene>
<comment type="similarity">
    <text evidence="10">Belongs to the PlsX family.</text>
</comment>
<dbReference type="RefSeq" id="WP_343130703.1">
    <property type="nucleotide sequence ID" value="NZ_JBCITK010000001.1"/>
</dbReference>
<dbReference type="Proteomes" id="UP001418796">
    <property type="component" value="Unassembled WGS sequence"/>
</dbReference>
<dbReference type="EC" id="2.3.1.274" evidence="8 10"/>
<organism evidence="11 12">
    <name type="scientific">Alkalicoccobacillus gibsonii</name>
    <dbReference type="NCBI Taxonomy" id="79881"/>
    <lineage>
        <taxon>Bacteria</taxon>
        <taxon>Bacillati</taxon>
        <taxon>Bacillota</taxon>
        <taxon>Bacilli</taxon>
        <taxon>Bacillales</taxon>
        <taxon>Bacillaceae</taxon>
        <taxon>Alkalicoccobacillus</taxon>
    </lineage>
</organism>